<evidence type="ECO:0000256" key="2">
    <source>
        <dbReference type="ARBA" id="ARBA00022475"/>
    </source>
</evidence>
<feature type="transmembrane region" description="Helical" evidence="6">
    <location>
        <begin position="163"/>
        <end position="182"/>
    </location>
</feature>
<comment type="subcellular location">
    <subcellularLocation>
        <location evidence="1">Cell membrane</location>
        <topology evidence="1">Multi-pass membrane protein</topology>
    </subcellularLocation>
</comment>
<dbReference type="InterPro" id="IPR058127">
    <property type="entry name" value="DedA"/>
</dbReference>
<organism evidence="8">
    <name type="scientific">hydrocarbon metagenome</name>
    <dbReference type="NCBI Taxonomy" id="938273"/>
    <lineage>
        <taxon>unclassified sequences</taxon>
        <taxon>metagenomes</taxon>
        <taxon>ecological metagenomes</taxon>
    </lineage>
</organism>
<protein>
    <submittedName>
        <fullName evidence="8">Deda protein</fullName>
    </submittedName>
</protein>
<feature type="transmembrane region" description="Helical" evidence="6">
    <location>
        <begin position="56"/>
        <end position="82"/>
    </location>
</feature>
<accession>A0A0W8FNR0</accession>
<gene>
    <name evidence="8" type="ORF">ASZ90_007694</name>
</gene>
<dbReference type="InterPro" id="IPR032818">
    <property type="entry name" value="DedA-like"/>
</dbReference>
<sequence>MDIIINFIDFFIHLDKYLPGIVQSFGVWAYVILFLVIFCETGLVITPILPGDSLLFALGALAAQGALNIEILLVSLCIAAIVGDTVNYSIGHFIGPKVFHYEDGLFFKKEYLLRTHRFYEKHGGKTIVFARFIPIIRTFAPFVAGVGAMSYLNFIIYNISGGVAWICLFLLGGYFFGAIPAVKNNFTLVIMAIIIVSVMPGIVGYWHQRRKSLKR</sequence>
<comment type="caution">
    <text evidence="8">The sequence shown here is derived from an EMBL/GenBank/DDBJ whole genome shotgun (WGS) entry which is preliminary data.</text>
</comment>
<dbReference type="NCBIfam" id="NF008102">
    <property type="entry name" value="PRK10847.1"/>
    <property type="match status" value="1"/>
</dbReference>
<feature type="domain" description="VTT" evidence="7">
    <location>
        <begin position="49"/>
        <end position="174"/>
    </location>
</feature>
<keyword evidence="5 6" id="KW-0472">Membrane</keyword>
<keyword evidence="3 6" id="KW-0812">Transmembrane</keyword>
<evidence type="ECO:0000256" key="4">
    <source>
        <dbReference type="ARBA" id="ARBA00022989"/>
    </source>
</evidence>
<dbReference type="PANTHER" id="PTHR30353:SF0">
    <property type="entry name" value="TRANSMEMBRANE PROTEIN"/>
    <property type="match status" value="1"/>
</dbReference>
<dbReference type="EMBL" id="LNQE01000960">
    <property type="protein sequence ID" value="KUG22518.1"/>
    <property type="molecule type" value="Genomic_DNA"/>
</dbReference>
<feature type="transmembrane region" description="Helical" evidence="6">
    <location>
        <begin position="27"/>
        <end position="49"/>
    </location>
</feature>
<dbReference type="InterPro" id="IPR032816">
    <property type="entry name" value="VTT_dom"/>
</dbReference>
<evidence type="ECO:0000256" key="5">
    <source>
        <dbReference type="ARBA" id="ARBA00023136"/>
    </source>
</evidence>
<feature type="transmembrane region" description="Helical" evidence="6">
    <location>
        <begin position="135"/>
        <end position="156"/>
    </location>
</feature>
<dbReference type="Pfam" id="PF09335">
    <property type="entry name" value="VTT_dom"/>
    <property type="match status" value="1"/>
</dbReference>
<keyword evidence="4 6" id="KW-1133">Transmembrane helix</keyword>
<evidence type="ECO:0000256" key="3">
    <source>
        <dbReference type="ARBA" id="ARBA00022692"/>
    </source>
</evidence>
<proteinExistence type="predicted"/>
<keyword evidence="2" id="KW-1003">Cell membrane</keyword>
<name>A0A0W8FNR0_9ZZZZ</name>
<evidence type="ECO:0000313" key="8">
    <source>
        <dbReference type="EMBL" id="KUG22518.1"/>
    </source>
</evidence>
<evidence type="ECO:0000256" key="6">
    <source>
        <dbReference type="SAM" id="Phobius"/>
    </source>
</evidence>
<feature type="transmembrane region" description="Helical" evidence="6">
    <location>
        <begin position="188"/>
        <end position="206"/>
    </location>
</feature>
<dbReference type="AlphaFoldDB" id="A0A0W8FNR0"/>
<evidence type="ECO:0000256" key="1">
    <source>
        <dbReference type="ARBA" id="ARBA00004651"/>
    </source>
</evidence>
<dbReference type="GO" id="GO:0005886">
    <property type="term" value="C:plasma membrane"/>
    <property type="evidence" value="ECO:0007669"/>
    <property type="project" value="UniProtKB-SubCell"/>
</dbReference>
<evidence type="ECO:0000259" key="7">
    <source>
        <dbReference type="Pfam" id="PF09335"/>
    </source>
</evidence>
<reference evidence="8" key="1">
    <citation type="journal article" date="2015" name="Proc. Natl. Acad. Sci. U.S.A.">
        <title>Networks of energetic and metabolic interactions define dynamics in microbial communities.</title>
        <authorList>
            <person name="Embree M."/>
            <person name="Liu J.K."/>
            <person name="Al-Bassam M.M."/>
            <person name="Zengler K."/>
        </authorList>
    </citation>
    <scope>NUCLEOTIDE SEQUENCE</scope>
</reference>
<dbReference type="PANTHER" id="PTHR30353">
    <property type="entry name" value="INNER MEMBRANE PROTEIN DEDA-RELATED"/>
    <property type="match status" value="1"/>
</dbReference>